<dbReference type="GO" id="GO:0016787">
    <property type="term" value="F:hydrolase activity"/>
    <property type="evidence" value="ECO:0007669"/>
    <property type="project" value="InterPro"/>
</dbReference>
<dbReference type="InterPro" id="IPR051049">
    <property type="entry name" value="Dienelactone_hydrolase-like"/>
</dbReference>
<organism evidence="2">
    <name type="scientific">freshwater metagenome</name>
    <dbReference type="NCBI Taxonomy" id="449393"/>
    <lineage>
        <taxon>unclassified sequences</taxon>
        <taxon>metagenomes</taxon>
        <taxon>ecological metagenomes</taxon>
    </lineage>
</organism>
<dbReference type="PANTHER" id="PTHR46623:SF6">
    <property type="entry name" value="ALPHA_BETA-HYDROLASES SUPERFAMILY PROTEIN"/>
    <property type="match status" value="1"/>
</dbReference>
<dbReference type="Gene3D" id="3.40.50.1820">
    <property type="entry name" value="alpha/beta hydrolase"/>
    <property type="match status" value="1"/>
</dbReference>
<sequence length="218" mass="24133">MRITLPSGTSAEIVRPSTGQTTRGLVIAPDIFGLRPLFDEMVQRLADEWQMVVCAVEPFPGRDLSPDIEPRFAAVPQIDDEVHLRDLLEAADATECATVDLLGYCLGGMYCHKASRSDRFHRIVSFYGMIQVPDAWRSPTQGEPLTYLTSGHADRVLAIVGERDPYTPAPEVDALEATGVTVVRYPEAEHGFAHDVSRPAHRVEDAADAYRRTKAWLS</sequence>
<dbReference type="SUPFAM" id="SSF53474">
    <property type="entry name" value="alpha/beta-Hydrolases"/>
    <property type="match status" value="1"/>
</dbReference>
<dbReference type="Pfam" id="PF01738">
    <property type="entry name" value="DLH"/>
    <property type="match status" value="1"/>
</dbReference>
<feature type="domain" description="Dienelactone hydrolase" evidence="1">
    <location>
        <begin position="17"/>
        <end position="217"/>
    </location>
</feature>
<protein>
    <submittedName>
        <fullName evidence="2">Unannotated protein</fullName>
    </submittedName>
</protein>
<dbReference type="AlphaFoldDB" id="A0A6J7EHA1"/>
<proteinExistence type="predicted"/>
<evidence type="ECO:0000313" key="2">
    <source>
        <dbReference type="EMBL" id="CAB4880645.1"/>
    </source>
</evidence>
<reference evidence="2" key="1">
    <citation type="submission" date="2020-05" db="EMBL/GenBank/DDBJ databases">
        <authorList>
            <person name="Chiriac C."/>
            <person name="Salcher M."/>
            <person name="Ghai R."/>
            <person name="Kavagutti S V."/>
        </authorList>
    </citation>
    <scope>NUCLEOTIDE SEQUENCE</scope>
</reference>
<name>A0A6J7EHA1_9ZZZZ</name>
<dbReference type="PANTHER" id="PTHR46623">
    <property type="entry name" value="CARBOXYMETHYLENEBUTENOLIDASE-RELATED"/>
    <property type="match status" value="1"/>
</dbReference>
<dbReference type="EMBL" id="CAFBLP010000034">
    <property type="protein sequence ID" value="CAB4880645.1"/>
    <property type="molecule type" value="Genomic_DNA"/>
</dbReference>
<gene>
    <name evidence="2" type="ORF">UFOPK3376_01490</name>
</gene>
<dbReference type="InterPro" id="IPR029058">
    <property type="entry name" value="AB_hydrolase_fold"/>
</dbReference>
<accession>A0A6J7EHA1</accession>
<dbReference type="InterPro" id="IPR002925">
    <property type="entry name" value="Dienelactn_hydro"/>
</dbReference>
<evidence type="ECO:0000259" key="1">
    <source>
        <dbReference type="Pfam" id="PF01738"/>
    </source>
</evidence>